<organism evidence="1 2">
    <name type="scientific">Streptomyces cinereospinus</name>
    <dbReference type="NCBI Taxonomy" id="285561"/>
    <lineage>
        <taxon>Bacteria</taxon>
        <taxon>Bacillati</taxon>
        <taxon>Actinomycetota</taxon>
        <taxon>Actinomycetes</taxon>
        <taxon>Kitasatosporales</taxon>
        <taxon>Streptomycetaceae</taxon>
        <taxon>Streptomyces</taxon>
    </lineage>
</organism>
<accession>A0ABV5N516</accession>
<dbReference type="Proteomes" id="UP001589709">
    <property type="component" value="Unassembled WGS sequence"/>
</dbReference>
<keyword evidence="2" id="KW-1185">Reference proteome</keyword>
<proteinExistence type="predicted"/>
<evidence type="ECO:0000313" key="2">
    <source>
        <dbReference type="Proteomes" id="UP001589709"/>
    </source>
</evidence>
<name>A0ABV5N516_9ACTN</name>
<comment type="caution">
    <text evidence="1">The sequence shown here is derived from an EMBL/GenBank/DDBJ whole genome shotgun (WGS) entry which is preliminary data.</text>
</comment>
<dbReference type="RefSeq" id="WP_381348208.1">
    <property type="nucleotide sequence ID" value="NZ_JBHMCY010000045.1"/>
</dbReference>
<gene>
    <name evidence="1" type="ORF">ACFF45_22345</name>
</gene>
<protein>
    <recommendedName>
        <fullName evidence="3">DUF3291 domain-containing protein</fullName>
    </recommendedName>
</protein>
<reference evidence="1 2" key="1">
    <citation type="submission" date="2024-09" db="EMBL/GenBank/DDBJ databases">
        <authorList>
            <person name="Sun Q."/>
            <person name="Mori K."/>
        </authorList>
    </citation>
    <scope>NUCLEOTIDE SEQUENCE [LARGE SCALE GENOMIC DNA]</scope>
    <source>
        <strain evidence="1 2">JCM 6917</strain>
    </source>
</reference>
<evidence type="ECO:0000313" key="1">
    <source>
        <dbReference type="EMBL" id="MFB9465378.1"/>
    </source>
</evidence>
<sequence length="142" mass="16076">MSATIWFAPWKPGPAEHTGEPGGAAVVSVTDFAPYRPWTSVGITIAGAALRHTWGDVEGAVGLWLWSVPGLSRSRSGSVSVWRDERHLRDFVARHDHVRIMRTYRNRGDLRSTTWQTEHFDKDATQETARSLINEWRAQPIR</sequence>
<dbReference type="EMBL" id="JBHMCY010000045">
    <property type="protein sequence ID" value="MFB9465378.1"/>
    <property type="molecule type" value="Genomic_DNA"/>
</dbReference>
<evidence type="ECO:0008006" key="3">
    <source>
        <dbReference type="Google" id="ProtNLM"/>
    </source>
</evidence>